<evidence type="ECO:0000256" key="10">
    <source>
        <dbReference type="RuleBase" id="RU000659"/>
    </source>
</evidence>
<dbReference type="GO" id="GO:0006417">
    <property type="term" value="P:regulation of translation"/>
    <property type="evidence" value="ECO:0007669"/>
    <property type="project" value="UniProtKB-KW"/>
</dbReference>
<dbReference type="InterPro" id="IPR023674">
    <property type="entry name" value="Ribosomal_uL1-like"/>
</dbReference>
<dbReference type="HAMAP" id="MF_01318_B">
    <property type="entry name" value="Ribosomal_uL1_B"/>
    <property type="match status" value="1"/>
</dbReference>
<dbReference type="PANTHER" id="PTHR36427">
    <property type="entry name" value="54S RIBOSOMAL PROTEIN L1, MITOCHONDRIAL"/>
    <property type="match status" value="1"/>
</dbReference>
<dbReference type="GO" id="GO:0006412">
    <property type="term" value="P:translation"/>
    <property type="evidence" value="ECO:0007669"/>
    <property type="project" value="UniProtKB-UniRule"/>
</dbReference>
<protein>
    <recommendedName>
        <fullName evidence="8 9">Large ribosomal subunit protein uL1</fullName>
    </recommendedName>
</protein>
<keyword evidence="5 9" id="KW-0694">RNA-binding</keyword>
<dbReference type="PIRSF" id="PIRSF002155">
    <property type="entry name" value="Ribosomal_L1"/>
    <property type="match status" value="1"/>
</dbReference>
<organism evidence="11 12">
    <name type="scientific">Candidatus Uhrbacteria bacterium GW2011_GWF2_41_16</name>
    <dbReference type="NCBI Taxonomy" id="1618997"/>
    <lineage>
        <taxon>Bacteria</taxon>
        <taxon>Candidatus Uhriibacteriota</taxon>
    </lineage>
</organism>
<comment type="caution">
    <text evidence="11">The sequence shown here is derived from an EMBL/GenBank/DDBJ whole genome shotgun (WGS) entry which is preliminary data.</text>
</comment>
<evidence type="ECO:0000256" key="5">
    <source>
        <dbReference type="ARBA" id="ARBA00022884"/>
    </source>
</evidence>
<dbReference type="InterPro" id="IPR002143">
    <property type="entry name" value="Ribosomal_uL1"/>
</dbReference>
<dbReference type="PROSITE" id="PS01199">
    <property type="entry name" value="RIBOSOMAL_L1"/>
    <property type="match status" value="1"/>
</dbReference>
<dbReference type="GO" id="GO:0015934">
    <property type="term" value="C:large ribosomal subunit"/>
    <property type="evidence" value="ECO:0007669"/>
    <property type="project" value="InterPro"/>
</dbReference>
<dbReference type="Pfam" id="PF00687">
    <property type="entry name" value="Ribosomal_L1"/>
    <property type="match status" value="1"/>
</dbReference>
<keyword evidence="2 9" id="KW-0678">Repressor</keyword>
<dbReference type="InterPro" id="IPR005878">
    <property type="entry name" value="Ribosom_uL1_bac-type"/>
</dbReference>
<comment type="similarity">
    <text evidence="1 9 10">Belongs to the universal ribosomal protein uL1 family.</text>
</comment>
<dbReference type="InterPro" id="IPR023673">
    <property type="entry name" value="Ribosomal_uL1_CS"/>
</dbReference>
<accession>A0A0G0VGH4</accession>
<evidence type="ECO:0000256" key="7">
    <source>
        <dbReference type="ARBA" id="ARBA00023274"/>
    </source>
</evidence>
<dbReference type="GO" id="GO:0000049">
    <property type="term" value="F:tRNA binding"/>
    <property type="evidence" value="ECO:0007669"/>
    <property type="project" value="UniProtKB-KW"/>
</dbReference>
<dbReference type="InterPro" id="IPR028364">
    <property type="entry name" value="Ribosomal_uL1/biogenesis"/>
</dbReference>
<dbReference type="PANTHER" id="PTHR36427:SF3">
    <property type="entry name" value="LARGE RIBOSOMAL SUBUNIT PROTEIN UL1M"/>
    <property type="match status" value="1"/>
</dbReference>
<evidence type="ECO:0000313" key="12">
    <source>
        <dbReference type="Proteomes" id="UP000034746"/>
    </source>
</evidence>
<dbReference type="FunFam" id="3.40.50.790:FF:000001">
    <property type="entry name" value="50S ribosomal protein L1"/>
    <property type="match status" value="1"/>
</dbReference>
<dbReference type="CDD" id="cd00403">
    <property type="entry name" value="Ribosomal_L1"/>
    <property type="match status" value="1"/>
</dbReference>
<comment type="subunit">
    <text evidence="9">Part of the 50S ribosomal subunit.</text>
</comment>
<dbReference type="Proteomes" id="UP000034746">
    <property type="component" value="Unassembled WGS sequence"/>
</dbReference>
<evidence type="ECO:0000256" key="4">
    <source>
        <dbReference type="ARBA" id="ARBA00022845"/>
    </source>
</evidence>
<dbReference type="SUPFAM" id="SSF56808">
    <property type="entry name" value="Ribosomal protein L1"/>
    <property type="match status" value="1"/>
</dbReference>
<dbReference type="AlphaFoldDB" id="A0A0G0VGH4"/>
<keyword evidence="9" id="KW-0820">tRNA-binding</keyword>
<evidence type="ECO:0000256" key="6">
    <source>
        <dbReference type="ARBA" id="ARBA00022980"/>
    </source>
</evidence>
<dbReference type="EMBL" id="LCAU01000001">
    <property type="protein sequence ID" value="KKR98731.1"/>
    <property type="molecule type" value="Genomic_DNA"/>
</dbReference>
<gene>
    <name evidence="9" type="primary">rplA</name>
    <name evidence="11" type="ORF">UU48_C0001G0086</name>
</gene>
<reference evidence="11 12" key="1">
    <citation type="journal article" date="2015" name="Nature">
        <title>rRNA introns, odd ribosomes, and small enigmatic genomes across a large radiation of phyla.</title>
        <authorList>
            <person name="Brown C.T."/>
            <person name="Hug L.A."/>
            <person name="Thomas B.C."/>
            <person name="Sharon I."/>
            <person name="Castelle C.J."/>
            <person name="Singh A."/>
            <person name="Wilkins M.J."/>
            <person name="Williams K.H."/>
            <person name="Banfield J.F."/>
        </authorList>
    </citation>
    <scope>NUCLEOTIDE SEQUENCE [LARGE SCALE GENOMIC DNA]</scope>
</reference>
<dbReference type="GO" id="GO:0019843">
    <property type="term" value="F:rRNA binding"/>
    <property type="evidence" value="ECO:0007669"/>
    <property type="project" value="UniProtKB-UniRule"/>
</dbReference>
<comment type="function">
    <text evidence="9">Protein L1 is also a translational repressor protein, it controls the translation of the L11 operon by binding to its mRNA.</text>
</comment>
<dbReference type="NCBIfam" id="TIGR01169">
    <property type="entry name" value="rplA_bact"/>
    <property type="match status" value="1"/>
</dbReference>
<dbReference type="Gene3D" id="3.40.50.790">
    <property type="match status" value="1"/>
</dbReference>
<sequence>MGAHKKERYNHVISMPSKRYQEAKKLIDTKRVYPIEEALTLLKQSSVQKFDASVELHLHLGIDPTKGDQQVRGTVSLPHGTGRTKRVAAFVEAEKEADAKAAGADVVGGEELIGQLVKTEHIEFDVAVATPGMMSKLAKLAKILGPRGLMPNPKTDTIGANVTKMIQEQKAGKISFKNDDTGNVHQTFGRVSFEIPKLKENLLALVEIVRKNKPAASKGIYIRNAVICSTMGPGIHIEIPT</sequence>
<keyword evidence="3 9" id="KW-0699">rRNA-binding</keyword>
<proteinExistence type="inferred from homology"/>
<name>A0A0G0VGH4_9BACT</name>
<evidence type="ECO:0000313" key="11">
    <source>
        <dbReference type="EMBL" id="KKR98731.1"/>
    </source>
</evidence>
<dbReference type="InterPro" id="IPR016095">
    <property type="entry name" value="Ribosomal_uL1_3-a/b-sand"/>
</dbReference>
<keyword evidence="7 9" id="KW-0687">Ribonucleoprotein</keyword>
<keyword evidence="6 9" id="KW-0689">Ribosomal protein</keyword>
<evidence type="ECO:0000256" key="9">
    <source>
        <dbReference type="HAMAP-Rule" id="MF_01318"/>
    </source>
</evidence>
<keyword evidence="4 9" id="KW-0810">Translation regulation</keyword>
<comment type="function">
    <text evidence="9">Binds directly to 23S rRNA. The L1 stalk is quite mobile in the ribosome, and is involved in E site tRNA release.</text>
</comment>
<evidence type="ECO:0000256" key="8">
    <source>
        <dbReference type="ARBA" id="ARBA00035241"/>
    </source>
</evidence>
<evidence type="ECO:0000256" key="2">
    <source>
        <dbReference type="ARBA" id="ARBA00022491"/>
    </source>
</evidence>
<dbReference type="PATRIC" id="fig|1618997.3.peg.87"/>
<evidence type="ECO:0000256" key="1">
    <source>
        <dbReference type="ARBA" id="ARBA00010531"/>
    </source>
</evidence>
<evidence type="ECO:0000256" key="3">
    <source>
        <dbReference type="ARBA" id="ARBA00022730"/>
    </source>
</evidence>
<dbReference type="Gene3D" id="3.30.190.20">
    <property type="match status" value="1"/>
</dbReference>
<dbReference type="GO" id="GO:0003735">
    <property type="term" value="F:structural constituent of ribosome"/>
    <property type="evidence" value="ECO:0007669"/>
    <property type="project" value="InterPro"/>
</dbReference>